<dbReference type="Pfam" id="PF14215">
    <property type="entry name" value="bHLH-MYC_N"/>
    <property type="match status" value="1"/>
</dbReference>
<dbReference type="InterPro" id="IPR045084">
    <property type="entry name" value="AIB/MYC-like"/>
</dbReference>
<organism evidence="6 7">
    <name type="scientific">Gossypium arboreum</name>
    <name type="common">Tree cotton</name>
    <name type="synonym">Gossypium nanking</name>
    <dbReference type="NCBI Taxonomy" id="29729"/>
    <lineage>
        <taxon>Eukaryota</taxon>
        <taxon>Viridiplantae</taxon>
        <taxon>Streptophyta</taxon>
        <taxon>Embryophyta</taxon>
        <taxon>Tracheophyta</taxon>
        <taxon>Spermatophyta</taxon>
        <taxon>Magnoliopsida</taxon>
        <taxon>eudicotyledons</taxon>
        <taxon>Gunneridae</taxon>
        <taxon>Pentapetalae</taxon>
        <taxon>rosids</taxon>
        <taxon>malvids</taxon>
        <taxon>Malvales</taxon>
        <taxon>Malvaceae</taxon>
        <taxon>Malvoideae</taxon>
        <taxon>Gossypium</taxon>
    </lineage>
</organism>
<evidence type="ECO:0000259" key="5">
    <source>
        <dbReference type="Pfam" id="PF14215"/>
    </source>
</evidence>
<dbReference type="PANTHER" id="PTHR11514">
    <property type="entry name" value="MYC"/>
    <property type="match status" value="1"/>
</dbReference>
<dbReference type="EMBL" id="JARKNE010000001">
    <property type="protein sequence ID" value="KAK5846180.1"/>
    <property type="molecule type" value="Genomic_DNA"/>
</dbReference>
<dbReference type="PANTHER" id="PTHR11514:SF43">
    <property type="entry name" value="TRANSCRIPTION FACTOR MYC2"/>
    <property type="match status" value="1"/>
</dbReference>
<sequence length="62" mass="7046">MPQKQRLQALIEGADECWTYAIFWESFYDYSGSAVLGWGDGYHKGEEDKGKRKLKISSAVAE</sequence>
<accession>A0ABR0R3M7</accession>
<reference evidence="6 7" key="1">
    <citation type="submission" date="2023-03" db="EMBL/GenBank/DDBJ databases">
        <title>WGS of Gossypium arboreum.</title>
        <authorList>
            <person name="Yu D."/>
        </authorList>
    </citation>
    <scope>NUCLEOTIDE SEQUENCE [LARGE SCALE GENOMIC DNA]</scope>
    <source>
        <tissue evidence="6">Leaf</tissue>
    </source>
</reference>
<name>A0ABR0R3M7_GOSAR</name>
<dbReference type="InterPro" id="IPR025610">
    <property type="entry name" value="MYC/MYB_N"/>
</dbReference>
<comment type="caution">
    <text evidence="6">The sequence shown here is derived from an EMBL/GenBank/DDBJ whole genome shotgun (WGS) entry which is preliminary data.</text>
</comment>
<keyword evidence="2 4" id="KW-0804">Transcription</keyword>
<evidence type="ECO:0000313" key="6">
    <source>
        <dbReference type="EMBL" id="KAK5846180.1"/>
    </source>
</evidence>
<keyword evidence="7" id="KW-1185">Reference proteome</keyword>
<evidence type="ECO:0000256" key="3">
    <source>
        <dbReference type="ARBA" id="ARBA00023242"/>
    </source>
</evidence>
<proteinExistence type="predicted"/>
<evidence type="ECO:0000256" key="1">
    <source>
        <dbReference type="ARBA" id="ARBA00023015"/>
    </source>
</evidence>
<evidence type="ECO:0000256" key="4">
    <source>
        <dbReference type="RuleBase" id="RU369104"/>
    </source>
</evidence>
<keyword evidence="1 4" id="KW-0805">Transcription regulation</keyword>
<protein>
    <recommendedName>
        <fullName evidence="4">Transcription factor</fullName>
        <shortName evidence="4">bHLH transcription factor</shortName>
    </recommendedName>
    <alternativeName>
        <fullName evidence="4">Basic helix-loop-helix protein</fullName>
    </alternativeName>
</protein>
<gene>
    <name evidence="6" type="ORF">PVK06_002452</name>
</gene>
<keyword evidence="3 4" id="KW-0539">Nucleus</keyword>
<comment type="subcellular location">
    <subcellularLocation>
        <location evidence="4">Nucleus</location>
    </subcellularLocation>
</comment>
<feature type="domain" description="Transcription factor MYC/MYB N-terminal" evidence="5">
    <location>
        <begin position="4"/>
        <end position="52"/>
    </location>
</feature>
<evidence type="ECO:0000313" key="7">
    <source>
        <dbReference type="Proteomes" id="UP001358586"/>
    </source>
</evidence>
<dbReference type="Proteomes" id="UP001358586">
    <property type="component" value="Chromosome 1"/>
</dbReference>
<evidence type="ECO:0000256" key="2">
    <source>
        <dbReference type="ARBA" id="ARBA00023163"/>
    </source>
</evidence>